<evidence type="ECO:0000259" key="2">
    <source>
        <dbReference type="Pfam" id="PF04909"/>
    </source>
</evidence>
<dbReference type="InterPro" id="IPR052350">
    <property type="entry name" value="Metallo-dep_Lactonases"/>
</dbReference>
<feature type="domain" description="Amidohydrolase-related" evidence="2">
    <location>
        <begin position="9"/>
        <end position="325"/>
    </location>
</feature>
<organism evidence="3 4">
    <name type="scientific">Brumicola blandensis</name>
    <dbReference type="NCBI Taxonomy" id="3075611"/>
    <lineage>
        <taxon>Bacteria</taxon>
        <taxon>Pseudomonadati</taxon>
        <taxon>Pseudomonadota</taxon>
        <taxon>Gammaproteobacteria</taxon>
        <taxon>Alteromonadales</taxon>
        <taxon>Alteromonadaceae</taxon>
        <taxon>Brumicola</taxon>
    </lineage>
</organism>
<comment type="similarity">
    <text evidence="1">Belongs to the metallo-dependent hydrolases superfamily.</text>
</comment>
<dbReference type="AlphaFoldDB" id="A0AAW8QY19"/>
<keyword evidence="4" id="KW-1185">Reference proteome</keyword>
<evidence type="ECO:0000313" key="3">
    <source>
        <dbReference type="EMBL" id="MDT0582048.1"/>
    </source>
</evidence>
<dbReference type="InterPro" id="IPR032466">
    <property type="entry name" value="Metal_Hydrolase"/>
</dbReference>
<comment type="caution">
    <text evidence="3">The sequence shown here is derived from an EMBL/GenBank/DDBJ whole genome shotgun (WGS) entry which is preliminary data.</text>
</comment>
<dbReference type="EMBL" id="JAVRIE010000002">
    <property type="protein sequence ID" value="MDT0582048.1"/>
    <property type="molecule type" value="Genomic_DNA"/>
</dbReference>
<dbReference type="GO" id="GO:0016787">
    <property type="term" value="F:hydrolase activity"/>
    <property type="evidence" value="ECO:0007669"/>
    <property type="project" value="InterPro"/>
</dbReference>
<accession>A0AAW8QY19</accession>
<sequence>MNGSTLSIIDPHVHLFDIENGHYDWLKTNNAPFWPQKYLINRTYVDNALYLEEPLRLAAYVHIEAGYDNESGERELAMLEEKASIPMCTMGYVDITLPHDDFLYALGKQSEFRSSRGIRYILDGSLNEIKATLENECSYKNLAFLGKHKGTFELQLDVKNTELVVLVYAFFNRLPELQVVLNHAGFAPFLEKEESNQASIYAHQLDFTNWQANLLLLAKLPKVAVKCSGFEMSLLNEDKDAIGAVIQYTNEDVIAVVKHCIDAFGSDKVMMASNFPLCLFSMSYQDYWETALGALQHLFKDKDENQREALMTALLHDNAARIYGIES</sequence>
<proteinExistence type="inferred from homology"/>
<dbReference type="PANTHER" id="PTHR43569:SF2">
    <property type="entry name" value="AMIDOHYDROLASE-RELATED DOMAIN-CONTAINING PROTEIN"/>
    <property type="match status" value="1"/>
</dbReference>
<gene>
    <name evidence="3" type="ORF">RM544_05830</name>
</gene>
<dbReference type="RefSeq" id="WP_311360833.1">
    <property type="nucleotide sequence ID" value="NZ_JAVRIE010000002.1"/>
</dbReference>
<evidence type="ECO:0000313" key="4">
    <source>
        <dbReference type="Proteomes" id="UP001249020"/>
    </source>
</evidence>
<evidence type="ECO:0000256" key="1">
    <source>
        <dbReference type="ARBA" id="ARBA00038310"/>
    </source>
</evidence>
<reference evidence="3 4" key="1">
    <citation type="submission" date="2023-09" db="EMBL/GenBank/DDBJ databases">
        <authorList>
            <person name="Rey-Velasco X."/>
        </authorList>
    </citation>
    <scope>NUCLEOTIDE SEQUENCE [LARGE SCALE GENOMIC DNA]</scope>
    <source>
        <strain evidence="3 4">W409</strain>
    </source>
</reference>
<protein>
    <submittedName>
        <fullName evidence="3">Amidohydrolase family protein</fullName>
    </submittedName>
</protein>
<dbReference type="Proteomes" id="UP001249020">
    <property type="component" value="Unassembled WGS sequence"/>
</dbReference>
<dbReference type="InterPro" id="IPR006680">
    <property type="entry name" value="Amidohydro-rel"/>
</dbReference>
<dbReference type="SUPFAM" id="SSF51556">
    <property type="entry name" value="Metallo-dependent hydrolases"/>
    <property type="match status" value="1"/>
</dbReference>
<dbReference type="Gene3D" id="3.20.20.140">
    <property type="entry name" value="Metal-dependent hydrolases"/>
    <property type="match status" value="1"/>
</dbReference>
<dbReference type="PANTHER" id="PTHR43569">
    <property type="entry name" value="AMIDOHYDROLASE"/>
    <property type="match status" value="1"/>
</dbReference>
<dbReference type="Pfam" id="PF04909">
    <property type="entry name" value="Amidohydro_2"/>
    <property type="match status" value="1"/>
</dbReference>
<name>A0AAW8QY19_9ALTE</name>